<evidence type="ECO:0000256" key="1">
    <source>
        <dbReference type="SAM" id="MobiDB-lite"/>
    </source>
</evidence>
<dbReference type="Proteomes" id="UP000694255">
    <property type="component" value="Unassembled WGS sequence"/>
</dbReference>
<gene>
    <name evidence="2" type="ORF">J8A68_001373</name>
</gene>
<accession>A0A8J5QP15</accession>
<feature type="region of interest" description="Disordered" evidence="1">
    <location>
        <begin position="1"/>
        <end position="24"/>
    </location>
</feature>
<dbReference type="AlphaFoldDB" id="A0A8J5QP15"/>
<comment type="caution">
    <text evidence="2">The sequence shown here is derived from an EMBL/GenBank/DDBJ whole genome shotgun (WGS) entry which is preliminary data.</text>
</comment>
<feature type="compositionally biased region" description="Low complexity" evidence="1">
    <location>
        <begin position="8"/>
        <end position="18"/>
    </location>
</feature>
<keyword evidence="3" id="KW-1185">Reference proteome</keyword>
<dbReference type="RefSeq" id="XP_049265296.1">
    <property type="nucleotide sequence ID" value="XM_049405020.1"/>
</dbReference>
<dbReference type="GeneID" id="73468174"/>
<reference evidence="2 3" key="1">
    <citation type="journal article" date="2021" name="DNA Res.">
        <title>Genome analysis of Candida subhashii reveals its hybrid nature and dual mitochondrial genome conformations.</title>
        <authorList>
            <person name="Mixao V."/>
            <person name="Hegedusova E."/>
            <person name="Saus E."/>
            <person name="Pryszcz L.P."/>
            <person name="Cillingova A."/>
            <person name="Nosek J."/>
            <person name="Gabaldon T."/>
        </authorList>
    </citation>
    <scope>NUCLEOTIDE SEQUENCE [LARGE SCALE GENOMIC DNA]</scope>
    <source>
        <strain evidence="2 3">CBS 10753</strain>
    </source>
</reference>
<proteinExistence type="predicted"/>
<evidence type="ECO:0000313" key="2">
    <source>
        <dbReference type="EMBL" id="KAG7665064.1"/>
    </source>
</evidence>
<organism evidence="2 3">
    <name type="scientific">[Candida] subhashii</name>
    <dbReference type="NCBI Taxonomy" id="561895"/>
    <lineage>
        <taxon>Eukaryota</taxon>
        <taxon>Fungi</taxon>
        <taxon>Dikarya</taxon>
        <taxon>Ascomycota</taxon>
        <taxon>Saccharomycotina</taxon>
        <taxon>Pichiomycetes</taxon>
        <taxon>Debaryomycetaceae</taxon>
        <taxon>Spathaspora</taxon>
    </lineage>
</organism>
<name>A0A8J5QP15_9ASCO</name>
<sequence length="72" mass="8566">MPIRIKLNRNGSSGVSSSLRRRHEKLDVDTDPNKYDYDIDELIIEENELAKKEQEHDFYKNQEIGKEKEEMV</sequence>
<protein>
    <submittedName>
        <fullName evidence="2">Uncharacterized protein</fullName>
    </submittedName>
</protein>
<evidence type="ECO:0000313" key="3">
    <source>
        <dbReference type="Proteomes" id="UP000694255"/>
    </source>
</evidence>
<dbReference type="EMBL" id="JAGSYN010000053">
    <property type="protein sequence ID" value="KAG7665064.1"/>
    <property type="molecule type" value="Genomic_DNA"/>
</dbReference>